<feature type="compositionally biased region" description="Low complexity" evidence="1">
    <location>
        <begin position="331"/>
        <end position="346"/>
    </location>
</feature>
<dbReference type="Gene3D" id="3.90.1530.10">
    <property type="entry name" value="Conserved hypothetical protein from pyrococcus furiosus pfu- 392566-001, ParB domain"/>
    <property type="match status" value="1"/>
</dbReference>
<reference evidence="3 4" key="1">
    <citation type="journal article" date="2019" name="Int. J. Syst. Evol. Microbiol.">
        <title>The Global Catalogue of Microorganisms (GCM) 10K type strain sequencing project: providing services to taxonomists for standard genome sequencing and annotation.</title>
        <authorList>
            <consortium name="The Broad Institute Genomics Platform"/>
            <consortium name="The Broad Institute Genome Sequencing Center for Infectious Disease"/>
            <person name="Wu L."/>
            <person name="Ma J."/>
        </authorList>
    </citation>
    <scope>NUCLEOTIDE SEQUENCE [LARGE SCALE GENOMIC DNA]</scope>
    <source>
        <strain evidence="3 4">JCM 15481</strain>
    </source>
</reference>
<feature type="region of interest" description="Disordered" evidence="1">
    <location>
        <begin position="184"/>
        <end position="218"/>
    </location>
</feature>
<gene>
    <name evidence="3" type="ORF">GCM10009802_12190</name>
</gene>
<feature type="compositionally biased region" description="Gly residues" evidence="1">
    <location>
        <begin position="347"/>
        <end position="356"/>
    </location>
</feature>
<feature type="region of interest" description="Disordered" evidence="1">
    <location>
        <begin position="297"/>
        <end position="316"/>
    </location>
</feature>
<protein>
    <recommendedName>
        <fullName evidence="2">ParB-like N-terminal domain-containing protein</fullName>
    </recommendedName>
</protein>
<dbReference type="Proteomes" id="UP001500443">
    <property type="component" value="Unassembled WGS sequence"/>
</dbReference>
<comment type="caution">
    <text evidence="3">The sequence shown here is derived from an EMBL/GenBank/DDBJ whole genome shotgun (WGS) entry which is preliminary data.</text>
</comment>
<feature type="domain" description="ParB-like N-terminal" evidence="2">
    <location>
        <begin position="58"/>
        <end position="141"/>
    </location>
</feature>
<dbReference type="SMART" id="SM00470">
    <property type="entry name" value="ParB"/>
    <property type="match status" value="1"/>
</dbReference>
<feature type="region of interest" description="Disordered" evidence="1">
    <location>
        <begin position="32"/>
        <end position="54"/>
    </location>
</feature>
<evidence type="ECO:0000256" key="1">
    <source>
        <dbReference type="SAM" id="MobiDB-lite"/>
    </source>
</evidence>
<dbReference type="EMBL" id="BAAAPF010000019">
    <property type="protein sequence ID" value="GAA2113441.1"/>
    <property type="molecule type" value="Genomic_DNA"/>
</dbReference>
<feature type="compositionally biased region" description="Basic and acidic residues" evidence="1">
    <location>
        <begin position="38"/>
        <end position="49"/>
    </location>
</feature>
<name>A0ABN2XKX3_9ACTN</name>
<evidence type="ECO:0000259" key="2">
    <source>
        <dbReference type="SMART" id="SM00470"/>
    </source>
</evidence>
<dbReference type="InterPro" id="IPR003115">
    <property type="entry name" value="ParB_N"/>
</dbReference>
<proteinExistence type="predicted"/>
<evidence type="ECO:0000313" key="3">
    <source>
        <dbReference type="EMBL" id="GAA2113441.1"/>
    </source>
</evidence>
<feature type="region of interest" description="Disordered" evidence="1">
    <location>
        <begin position="327"/>
        <end position="356"/>
    </location>
</feature>
<accession>A0ABN2XKX3</accession>
<feature type="region of interest" description="Disordered" evidence="1">
    <location>
        <begin position="254"/>
        <end position="286"/>
    </location>
</feature>
<dbReference type="InterPro" id="IPR036086">
    <property type="entry name" value="ParB/Sulfiredoxin_sf"/>
</dbReference>
<organism evidence="3 4">
    <name type="scientific">Streptomyces synnematoformans</name>
    <dbReference type="NCBI Taxonomy" id="415721"/>
    <lineage>
        <taxon>Bacteria</taxon>
        <taxon>Bacillati</taxon>
        <taxon>Actinomycetota</taxon>
        <taxon>Actinomycetes</taxon>
        <taxon>Kitasatosporales</taxon>
        <taxon>Streptomycetaceae</taxon>
        <taxon>Streptomyces</taxon>
    </lineage>
</organism>
<keyword evidence="4" id="KW-1185">Reference proteome</keyword>
<feature type="compositionally biased region" description="Basic and acidic residues" evidence="1">
    <location>
        <begin position="256"/>
        <end position="266"/>
    </location>
</feature>
<dbReference type="SUPFAM" id="SSF110849">
    <property type="entry name" value="ParB/Sulfiredoxin"/>
    <property type="match status" value="1"/>
</dbReference>
<evidence type="ECO:0000313" key="4">
    <source>
        <dbReference type="Proteomes" id="UP001500443"/>
    </source>
</evidence>
<sequence length="356" mass="37838">MLEHLRLLPARVPPGRIPPVIRFALAATGRRVGARMRGSGERTDPERHPPARTPAPAVAVPVASLRPGDSPRLAGIDPEHVRLLAALPGLPPVLVHRRTMRVVDGMHRLHAARLRGDTTIPAVFFDGDETAAFLRAVERNLTGGLPLSLHDREAAAVRVLAAHRRWSDRAVAAATGLSPTTVGAIRRRSFAPSERDGGGARAADGADAGRLGRDGRVRPLDASAGRLRASRVIARHPEASLRAIARAAGVSVGTAHDVRERLRTGRDPLPPRPGRAAGAGPGGTRCGTAWAGTRPCGTRRAAGPSWPGPTSTCWNRTTWPDGSTRCRRTGAARWPRWPGRAPRRGWSSGGCWSGGR</sequence>